<dbReference type="Proteomes" id="UP001183607">
    <property type="component" value="Unassembled WGS sequence"/>
</dbReference>
<organism evidence="1 2">
    <name type="scientific">Streptomyces evansiae</name>
    <dbReference type="NCBI Taxonomy" id="3075535"/>
    <lineage>
        <taxon>Bacteria</taxon>
        <taxon>Bacillati</taxon>
        <taxon>Actinomycetota</taxon>
        <taxon>Actinomycetes</taxon>
        <taxon>Kitasatosporales</taxon>
        <taxon>Streptomycetaceae</taxon>
        <taxon>Streptomyces</taxon>
    </lineage>
</organism>
<accession>A0ABD5EBR7</accession>
<evidence type="ECO:0008006" key="3">
    <source>
        <dbReference type="Google" id="ProtNLM"/>
    </source>
</evidence>
<sequence>MIRHDRAHLLPLTERQVAARMGVPWNTWIKSPAVRERFRAAVPTLTDPETRTCLYDPEQVAAAAAGTPVPELVVRDGALPDSDRHPDDLLDDHEAAAARGCTPATLRTAAKRGFLTGSVTLGGVRWWPRHAITPKRAGRTVGSRDSAPRAGGLRERAAARVAEIAAEIRAGTPLAAEGVVARYGVSTRTAERYLRDAQHLTE</sequence>
<proteinExistence type="predicted"/>
<dbReference type="RefSeq" id="WP_093853115.1">
    <property type="nucleotide sequence ID" value="NZ_JAVRER010000056.1"/>
</dbReference>
<name>A0ABD5EBR7_9ACTN</name>
<protein>
    <recommendedName>
        <fullName evidence="3">DNA-binding protein</fullName>
    </recommendedName>
</protein>
<dbReference type="AlphaFoldDB" id="A0ABD5EBR7"/>
<comment type="caution">
    <text evidence="1">The sequence shown here is derived from an EMBL/GenBank/DDBJ whole genome shotgun (WGS) entry which is preliminary data.</text>
</comment>
<dbReference type="EMBL" id="JAVRER010000056">
    <property type="protein sequence ID" value="MDT0418885.1"/>
    <property type="molecule type" value="Genomic_DNA"/>
</dbReference>
<evidence type="ECO:0000313" key="2">
    <source>
        <dbReference type="Proteomes" id="UP001183607"/>
    </source>
</evidence>
<evidence type="ECO:0000313" key="1">
    <source>
        <dbReference type="EMBL" id="MDT0418885.1"/>
    </source>
</evidence>
<reference evidence="2" key="1">
    <citation type="submission" date="2023-07" db="EMBL/GenBank/DDBJ databases">
        <title>30 novel species of actinomycetes from the DSMZ collection.</title>
        <authorList>
            <person name="Nouioui I."/>
        </authorList>
    </citation>
    <scope>NUCLEOTIDE SEQUENCE [LARGE SCALE GENOMIC DNA]</scope>
    <source>
        <strain evidence="2">DSM 41982</strain>
    </source>
</reference>
<gene>
    <name evidence="1" type="ORF">RM574_25725</name>
</gene>